<dbReference type="AlphaFoldDB" id="A0A0L0FDB9"/>
<evidence type="ECO:0000313" key="2">
    <source>
        <dbReference type="EMBL" id="KNC74735.1"/>
    </source>
</evidence>
<evidence type="ECO:0000313" key="3">
    <source>
        <dbReference type="Proteomes" id="UP000054560"/>
    </source>
</evidence>
<name>A0A0L0FDB9_9EUKA</name>
<evidence type="ECO:0000256" key="1">
    <source>
        <dbReference type="SAM" id="MobiDB-lite"/>
    </source>
</evidence>
<gene>
    <name evidence="2" type="ORF">SARC_12723</name>
</gene>
<protein>
    <submittedName>
        <fullName evidence="2">Uncharacterized protein</fullName>
    </submittedName>
</protein>
<reference evidence="2 3" key="1">
    <citation type="submission" date="2011-02" db="EMBL/GenBank/DDBJ databases">
        <title>The Genome Sequence of Sphaeroforma arctica JP610.</title>
        <authorList>
            <consortium name="The Broad Institute Genome Sequencing Platform"/>
            <person name="Russ C."/>
            <person name="Cuomo C."/>
            <person name="Young S.K."/>
            <person name="Zeng Q."/>
            <person name="Gargeya S."/>
            <person name="Alvarado L."/>
            <person name="Berlin A."/>
            <person name="Chapman S.B."/>
            <person name="Chen Z."/>
            <person name="Freedman E."/>
            <person name="Gellesch M."/>
            <person name="Goldberg J."/>
            <person name="Griggs A."/>
            <person name="Gujja S."/>
            <person name="Heilman E."/>
            <person name="Heiman D."/>
            <person name="Howarth C."/>
            <person name="Mehta T."/>
            <person name="Neiman D."/>
            <person name="Pearson M."/>
            <person name="Roberts A."/>
            <person name="Saif S."/>
            <person name="Shea T."/>
            <person name="Shenoy N."/>
            <person name="Sisk P."/>
            <person name="Stolte C."/>
            <person name="Sykes S."/>
            <person name="White J."/>
            <person name="Yandava C."/>
            <person name="Burger G."/>
            <person name="Gray M.W."/>
            <person name="Holland P.W.H."/>
            <person name="King N."/>
            <person name="Lang F.B.F."/>
            <person name="Roger A.J."/>
            <person name="Ruiz-Trillo I."/>
            <person name="Haas B."/>
            <person name="Nusbaum C."/>
            <person name="Birren B."/>
        </authorList>
    </citation>
    <scope>NUCLEOTIDE SEQUENCE [LARGE SCALE GENOMIC DNA]</scope>
    <source>
        <strain evidence="2 3">JP610</strain>
    </source>
</reference>
<accession>A0A0L0FDB9</accession>
<sequence>NMTRHYLHTTSLPDSLNSASSSAHLDPNHYSNDPDNNDYLQHDPNDSPDISHCILDRRSSNGSILRRSDIGSAEELYRSTRSSIFSKTICKAGRGRRHPAQRT</sequence>
<dbReference type="EMBL" id="KQ244130">
    <property type="protein sequence ID" value="KNC74735.1"/>
    <property type="molecule type" value="Genomic_DNA"/>
</dbReference>
<proteinExistence type="predicted"/>
<organism evidence="2 3">
    <name type="scientific">Sphaeroforma arctica JP610</name>
    <dbReference type="NCBI Taxonomy" id="667725"/>
    <lineage>
        <taxon>Eukaryota</taxon>
        <taxon>Ichthyosporea</taxon>
        <taxon>Ichthyophonida</taxon>
        <taxon>Sphaeroforma</taxon>
    </lineage>
</organism>
<feature type="non-terminal residue" evidence="2">
    <location>
        <position position="1"/>
    </location>
</feature>
<dbReference type="Proteomes" id="UP000054560">
    <property type="component" value="Unassembled WGS sequence"/>
</dbReference>
<feature type="region of interest" description="Disordered" evidence="1">
    <location>
        <begin position="1"/>
        <end position="54"/>
    </location>
</feature>
<keyword evidence="3" id="KW-1185">Reference proteome</keyword>
<feature type="compositionally biased region" description="Low complexity" evidence="1">
    <location>
        <begin position="11"/>
        <end position="25"/>
    </location>
</feature>
<dbReference type="GeneID" id="25913227"/>
<dbReference type="RefSeq" id="XP_014148637.1">
    <property type="nucleotide sequence ID" value="XM_014293162.1"/>
</dbReference>
<feature type="non-terminal residue" evidence="2">
    <location>
        <position position="103"/>
    </location>
</feature>